<evidence type="ECO:0000313" key="2">
    <source>
        <dbReference type="EMBL" id="QRC95871.1"/>
    </source>
</evidence>
<dbReference type="Pfam" id="PF06985">
    <property type="entry name" value="HET"/>
    <property type="match status" value="1"/>
</dbReference>
<dbReference type="PANTHER" id="PTHR33112:SF1">
    <property type="entry name" value="HETEROKARYON INCOMPATIBILITY DOMAIN-CONTAINING PROTEIN"/>
    <property type="match status" value="1"/>
</dbReference>
<dbReference type="EMBL" id="CP069028">
    <property type="protein sequence ID" value="QRC95871.1"/>
    <property type="molecule type" value="Genomic_DNA"/>
</dbReference>
<dbReference type="OrthoDB" id="5428863at2759"/>
<dbReference type="Proteomes" id="UP000663193">
    <property type="component" value="Chromosome 6"/>
</dbReference>
<dbReference type="AlphaFoldDB" id="A0A7U2EZR3"/>
<sequence>SFRMAKDEPRTRSWGICWVCCGIPSSYFFETLPKKRAYYRKGTWEKIRLDCALCSSLKAYLVDSGFIREPNSESTESVMAGASKEYNPLKVWWRQYLMDRRGEKVPLWELYAFAGDETRTTWFCSASAAQHIPAELRDLTVAKNWVSECERLHQSSCGYNGSSTTSLKVIDCASRNLCKIMPGTPYVCLSYVWGNSCVAEHHSKKVPAVLPKTIEDAMYVTLQLGISYLWVDRYCINQKNAGEKHRLITNMDAVYRGATLTIIAAAGDGPDHGLPGINGTPRRQRYYSHVVKSIGQEIVSIDVSREIQTSTWNTRGWTYQEMVLSRRLLVFTATQMYFQCNAMSHMEMFSSNDPASPDRISSTVPLHPRLTVFYNLGAAPTISVLYEQLMEYYDRWLSFDEDIIKAFLGIINVFEMKHGSDHICATHIYGLPVFYNQRSPNFSLPSADGASFATFTPKSTFLHSLTWDTYPRTKPIYDALADTALYPSWSFASVKVRSKSDRTRALWIQTDPGAYGYQEDVHVWVKDTKGTSFDLDQYIFARSQRDDIDLLPTISIMSWVVTCQIKCQSSGSLNRPDYSISGFPAGSLPMLDYGYAEDQHSNTLVAMYIGSFQYLAKSRNATLLLLEEVNDLTWRRIGLFNSEHVEVDPSMDTQTFLNHLTKDRQWEMRTLCLV</sequence>
<dbReference type="VEuPathDB" id="FungiDB:JI435_055150"/>
<evidence type="ECO:0000313" key="3">
    <source>
        <dbReference type="Proteomes" id="UP000663193"/>
    </source>
</evidence>
<keyword evidence="3" id="KW-1185">Reference proteome</keyword>
<accession>A0A7U2EZR3</accession>
<evidence type="ECO:0000259" key="1">
    <source>
        <dbReference type="Pfam" id="PF06985"/>
    </source>
</evidence>
<feature type="domain" description="Heterokaryon incompatibility" evidence="1">
    <location>
        <begin position="186"/>
        <end position="321"/>
    </location>
</feature>
<dbReference type="PANTHER" id="PTHR33112">
    <property type="entry name" value="DOMAIN PROTEIN, PUTATIVE-RELATED"/>
    <property type="match status" value="1"/>
</dbReference>
<protein>
    <recommendedName>
        <fullName evidence="1">Heterokaryon incompatibility domain-containing protein</fullName>
    </recommendedName>
</protein>
<gene>
    <name evidence="2" type="ORF">JI435_055150</name>
</gene>
<proteinExistence type="predicted"/>
<dbReference type="InterPro" id="IPR010730">
    <property type="entry name" value="HET"/>
</dbReference>
<organism evidence="2 3">
    <name type="scientific">Phaeosphaeria nodorum (strain SN15 / ATCC MYA-4574 / FGSC 10173)</name>
    <name type="common">Glume blotch fungus</name>
    <name type="synonym">Parastagonospora nodorum</name>
    <dbReference type="NCBI Taxonomy" id="321614"/>
    <lineage>
        <taxon>Eukaryota</taxon>
        <taxon>Fungi</taxon>
        <taxon>Dikarya</taxon>
        <taxon>Ascomycota</taxon>
        <taxon>Pezizomycotina</taxon>
        <taxon>Dothideomycetes</taxon>
        <taxon>Pleosporomycetidae</taxon>
        <taxon>Pleosporales</taxon>
        <taxon>Pleosporineae</taxon>
        <taxon>Phaeosphaeriaceae</taxon>
        <taxon>Parastagonospora</taxon>
    </lineage>
</organism>
<feature type="non-terminal residue" evidence="2">
    <location>
        <position position="1"/>
    </location>
</feature>
<reference evidence="3" key="1">
    <citation type="journal article" date="2021" name="BMC Genomics">
        <title>Chromosome-level genome assembly and manually-curated proteome of model necrotroph Parastagonospora nodorum Sn15 reveals a genome-wide trove of candidate effector homologs, and redundancy of virulence-related functions within an accessory chromosome.</title>
        <authorList>
            <person name="Bertazzoni S."/>
            <person name="Jones D.A.B."/>
            <person name="Phan H.T."/>
            <person name="Tan K.-C."/>
            <person name="Hane J.K."/>
        </authorList>
    </citation>
    <scope>NUCLEOTIDE SEQUENCE [LARGE SCALE GENOMIC DNA]</scope>
    <source>
        <strain evidence="3">SN15 / ATCC MYA-4574 / FGSC 10173)</strain>
    </source>
</reference>
<name>A0A7U2EZR3_PHANO</name>